<dbReference type="AlphaFoldDB" id="K6Z334"/>
<dbReference type="InterPro" id="IPR021866">
    <property type="entry name" value="SpoIIAA-like"/>
</dbReference>
<dbReference type="SUPFAM" id="SSF52091">
    <property type="entry name" value="SpoIIaa-like"/>
    <property type="match status" value="1"/>
</dbReference>
<dbReference type="Proteomes" id="UP000006251">
    <property type="component" value="Unassembled WGS sequence"/>
</dbReference>
<dbReference type="STRING" id="1121922.GCA_000428905_03344"/>
<dbReference type="RefSeq" id="WP_006015121.1">
    <property type="nucleotide sequence ID" value="NZ_BAEQ01000065.1"/>
</dbReference>
<dbReference type="EMBL" id="BAEQ01000065">
    <property type="protein sequence ID" value="GAC30656.1"/>
    <property type="molecule type" value="Genomic_DNA"/>
</dbReference>
<evidence type="ECO:0000313" key="2">
    <source>
        <dbReference type="Proteomes" id="UP000006251"/>
    </source>
</evidence>
<gene>
    <name evidence="1" type="ORF">GPAL_3816</name>
</gene>
<protein>
    <recommendedName>
        <fullName evidence="3">STAS/SEC14 domain-containing protein</fullName>
    </recommendedName>
</protein>
<keyword evidence="2" id="KW-1185">Reference proteome</keyword>
<dbReference type="OrthoDB" id="555504at2"/>
<proteinExistence type="predicted"/>
<reference evidence="2" key="1">
    <citation type="journal article" date="2014" name="Environ. Microbiol.">
        <title>Comparative genomics of the marine bacterial genus Glaciecola reveals the high degree of genomic diversity and genomic characteristic for cold adaptation.</title>
        <authorList>
            <person name="Qin Q.L."/>
            <person name="Xie B.B."/>
            <person name="Yu Y."/>
            <person name="Shu Y.L."/>
            <person name="Rong J.C."/>
            <person name="Zhang Y.J."/>
            <person name="Zhao D.L."/>
            <person name="Chen X.L."/>
            <person name="Zhang X.Y."/>
            <person name="Chen B."/>
            <person name="Zhou B.C."/>
            <person name="Zhang Y.Z."/>
        </authorList>
    </citation>
    <scope>NUCLEOTIDE SEQUENCE [LARGE SCALE GENOMIC DNA]</scope>
    <source>
        <strain evidence="2">ACAM 615</strain>
    </source>
</reference>
<sequence>MSIKKHGLTVGIERVANEFFLTLKVSGKLMHDDYAIITPMLDAALIQVKQAKIKALIDCTELEGWEFRAAWDDFQLSLNHGSEFTKIAIYGNKGWQKFAAKLAPWFVSGEVDYFKTESDALAWLVE</sequence>
<dbReference type="Pfam" id="PF11964">
    <property type="entry name" value="SpoIIAA-like"/>
    <property type="match status" value="1"/>
</dbReference>
<dbReference type="InterPro" id="IPR038396">
    <property type="entry name" value="SpoIIAA-like_sf"/>
</dbReference>
<accession>K6Z334</accession>
<name>K6Z334_9ALTE</name>
<organism evidence="1 2">
    <name type="scientific">Brumicola pallidula DSM 14239 = ACAM 615</name>
    <dbReference type="NCBI Taxonomy" id="1121922"/>
    <lineage>
        <taxon>Bacteria</taxon>
        <taxon>Pseudomonadati</taxon>
        <taxon>Pseudomonadota</taxon>
        <taxon>Gammaproteobacteria</taxon>
        <taxon>Alteromonadales</taxon>
        <taxon>Alteromonadaceae</taxon>
        <taxon>Brumicola</taxon>
    </lineage>
</organism>
<comment type="caution">
    <text evidence="1">The sequence shown here is derived from an EMBL/GenBank/DDBJ whole genome shotgun (WGS) entry which is preliminary data.</text>
</comment>
<evidence type="ECO:0008006" key="3">
    <source>
        <dbReference type="Google" id="ProtNLM"/>
    </source>
</evidence>
<dbReference type="Gene3D" id="3.40.50.10600">
    <property type="entry name" value="SpoIIaa-like domains"/>
    <property type="match status" value="1"/>
</dbReference>
<evidence type="ECO:0000313" key="1">
    <source>
        <dbReference type="EMBL" id="GAC30656.1"/>
    </source>
</evidence>
<dbReference type="InterPro" id="IPR036513">
    <property type="entry name" value="STAS_dom_sf"/>
</dbReference>